<accession>A0ABR3LFM2</accession>
<gene>
    <name evidence="2" type="ORF">QQF64_019456</name>
</gene>
<name>A0ABR3LFM2_9TELE</name>
<organism evidence="2 3">
    <name type="scientific">Cirrhinus molitorella</name>
    <name type="common">mud carp</name>
    <dbReference type="NCBI Taxonomy" id="172907"/>
    <lineage>
        <taxon>Eukaryota</taxon>
        <taxon>Metazoa</taxon>
        <taxon>Chordata</taxon>
        <taxon>Craniata</taxon>
        <taxon>Vertebrata</taxon>
        <taxon>Euteleostomi</taxon>
        <taxon>Actinopterygii</taxon>
        <taxon>Neopterygii</taxon>
        <taxon>Teleostei</taxon>
        <taxon>Ostariophysi</taxon>
        <taxon>Cypriniformes</taxon>
        <taxon>Cyprinidae</taxon>
        <taxon>Labeoninae</taxon>
        <taxon>Labeonini</taxon>
        <taxon>Cirrhinus</taxon>
    </lineage>
</organism>
<evidence type="ECO:0000256" key="1">
    <source>
        <dbReference type="SAM" id="MobiDB-lite"/>
    </source>
</evidence>
<dbReference type="Proteomes" id="UP001558613">
    <property type="component" value="Unassembled WGS sequence"/>
</dbReference>
<evidence type="ECO:0000313" key="2">
    <source>
        <dbReference type="EMBL" id="KAL1251660.1"/>
    </source>
</evidence>
<feature type="region of interest" description="Disordered" evidence="1">
    <location>
        <begin position="1"/>
        <end position="32"/>
    </location>
</feature>
<feature type="compositionally biased region" description="Basic and acidic residues" evidence="1">
    <location>
        <begin position="1"/>
        <end position="27"/>
    </location>
</feature>
<keyword evidence="3" id="KW-1185">Reference proteome</keyword>
<sequence>MSEEQGKDSPSEKSLSEKDGVQHEKPDTNIQKCHKKFRENLLQDLDNKVITFLKNELENFMKILNMESTQCFDRDKDDMCRIKDAALDLTLYFLREMKEDEAADTLEGKSFVNID</sequence>
<evidence type="ECO:0000313" key="3">
    <source>
        <dbReference type="Proteomes" id="UP001558613"/>
    </source>
</evidence>
<proteinExistence type="predicted"/>
<reference evidence="2 3" key="1">
    <citation type="submission" date="2023-09" db="EMBL/GenBank/DDBJ databases">
        <authorList>
            <person name="Wang M."/>
        </authorList>
    </citation>
    <scope>NUCLEOTIDE SEQUENCE [LARGE SCALE GENOMIC DNA]</scope>
    <source>
        <strain evidence="2">GT-2023</strain>
        <tissue evidence="2">Liver</tissue>
    </source>
</reference>
<protein>
    <submittedName>
        <fullName evidence="2">Uncharacterized protein</fullName>
    </submittedName>
</protein>
<dbReference type="EMBL" id="JAYMGO010000022">
    <property type="protein sequence ID" value="KAL1251660.1"/>
    <property type="molecule type" value="Genomic_DNA"/>
</dbReference>
<comment type="caution">
    <text evidence="2">The sequence shown here is derived from an EMBL/GenBank/DDBJ whole genome shotgun (WGS) entry which is preliminary data.</text>
</comment>